<keyword evidence="1" id="KW-1133">Transmembrane helix</keyword>
<protein>
    <recommendedName>
        <fullName evidence="5">DUF2752 domain-containing protein</fullName>
    </recommendedName>
</protein>
<evidence type="ECO:0000256" key="2">
    <source>
        <dbReference type="SAM" id="SignalP"/>
    </source>
</evidence>
<dbReference type="Proteomes" id="UP000661607">
    <property type="component" value="Unassembled WGS sequence"/>
</dbReference>
<feature type="transmembrane region" description="Helical" evidence="1">
    <location>
        <begin position="34"/>
        <end position="56"/>
    </location>
</feature>
<dbReference type="RefSeq" id="WP_318781848.1">
    <property type="nucleotide sequence ID" value="NZ_BAAASY010000012.1"/>
</dbReference>
<keyword evidence="4" id="KW-1185">Reference proteome</keyword>
<sequence length="135" mass="14121">MVTHRLRAVLAPLGVALAAGAAVAYVGVVDPNEAGHYPVCPLFALTGLLCPGCGALRATHALAHLDVVAALGLNPLLVLATPVVAYVWARWLIGAWSGSAWRPSPPRPVYLWSLLALILLFGVVRNLPFGAFLAP</sequence>
<evidence type="ECO:0000313" key="4">
    <source>
        <dbReference type="Proteomes" id="UP000661607"/>
    </source>
</evidence>
<evidence type="ECO:0008006" key="5">
    <source>
        <dbReference type="Google" id="ProtNLM"/>
    </source>
</evidence>
<proteinExistence type="predicted"/>
<evidence type="ECO:0000256" key="1">
    <source>
        <dbReference type="SAM" id="Phobius"/>
    </source>
</evidence>
<name>A0ABR9KH75_9ACTN</name>
<keyword evidence="1" id="KW-0472">Membrane</keyword>
<reference evidence="3 4" key="1">
    <citation type="submission" date="2020-10" db="EMBL/GenBank/DDBJ databases">
        <title>Sequencing the genomes of 1000 actinobacteria strains.</title>
        <authorList>
            <person name="Klenk H.-P."/>
        </authorList>
    </citation>
    <scope>NUCLEOTIDE SEQUENCE [LARGE SCALE GENOMIC DNA]</scope>
    <source>
        <strain evidence="3 4">DSM 43748</strain>
    </source>
</reference>
<dbReference type="InterPro" id="IPR021215">
    <property type="entry name" value="DUF2752"/>
</dbReference>
<dbReference type="Pfam" id="PF10825">
    <property type="entry name" value="DUF2752"/>
    <property type="match status" value="1"/>
</dbReference>
<feature type="transmembrane region" description="Helical" evidence="1">
    <location>
        <begin position="68"/>
        <end position="89"/>
    </location>
</feature>
<comment type="caution">
    <text evidence="3">The sequence shown here is derived from an EMBL/GenBank/DDBJ whole genome shotgun (WGS) entry which is preliminary data.</text>
</comment>
<keyword evidence="2" id="KW-0732">Signal</keyword>
<feature type="transmembrane region" description="Helical" evidence="1">
    <location>
        <begin position="109"/>
        <end position="134"/>
    </location>
</feature>
<feature type="chain" id="PRO_5046896209" description="DUF2752 domain-containing protein" evidence="2">
    <location>
        <begin position="25"/>
        <end position="135"/>
    </location>
</feature>
<accession>A0ABR9KH75</accession>
<dbReference type="EMBL" id="JADBEF010000001">
    <property type="protein sequence ID" value="MBE1561366.1"/>
    <property type="molecule type" value="Genomic_DNA"/>
</dbReference>
<keyword evidence="1" id="KW-0812">Transmembrane</keyword>
<evidence type="ECO:0000313" key="3">
    <source>
        <dbReference type="EMBL" id="MBE1561366.1"/>
    </source>
</evidence>
<gene>
    <name evidence="3" type="ORF">H4W81_004145</name>
</gene>
<feature type="signal peptide" evidence="2">
    <location>
        <begin position="1"/>
        <end position="24"/>
    </location>
</feature>
<organism evidence="3 4">
    <name type="scientific">Nonomuraea africana</name>
    <dbReference type="NCBI Taxonomy" id="46171"/>
    <lineage>
        <taxon>Bacteria</taxon>
        <taxon>Bacillati</taxon>
        <taxon>Actinomycetota</taxon>
        <taxon>Actinomycetes</taxon>
        <taxon>Streptosporangiales</taxon>
        <taxon>Streptosporangiaceae</taxon>
        <taxon>Nonomuraea</taxon>
    </lineage>
</organism>